<keyword evidence="1" id="KW-0004">4Fe-4S</keyword>
<name>A0A916WKX4_9HYPH</name>
<evidence type="ECO:0000256" key="4">
    <source>
        <dbReference type="ARBA" id="ARBA00022801"/>
    </source>
</evidence>
<keyword evidence="5" id="KW-0408">Iron</keyword>
<reference evidence="9" key="1">
    <citation type="journal article" date="2014" name="Int. J. Syst. Evol. Microbiol.">
        <title>Complete genome sequence of Corynebacterium casei LMG S-19264T (=DSM 44701T), isolated from a smear-ripened cheese.</title>
        <authorList>
            <consortium name="US DOE Joint Genome Institute (JGI-PGF)"/>
            <person name="Walter F."/>
            <person name="Albersmeier A."/>
            <person name="Kalinowski J."/>
            <person name="Ruckert C."/>
        </authorList>
    </citation>
    <scope>NUCLEOTIDE SEQUENCE</scope>
    <source>
        <strain evidence="9">CGMCC 1.15082</strain>
    </source>
</reference>
<keyword evidence="7" id="KW-0234">DNA repair</keyword>
<dbReference type="Proteomes" id="UP000646478">
    <property type="component" value="Unassembled WGS sequence"/>
</dbReference>
<dbReference type="EMBL" id="BMHH01000022">
    <property type="protein sequence ID" value="GGB07620.1"/>
    <property type="molecule type" value="Genomic_DNA"/>
</dbReference>
<dbReference type="GO" id="GO:0006281">
    <property type="term" value="P:DNA repair"/>
    <property type="evidence" value="ECO:0007669"/>
    <property type="project" value="UniProtKB-KW"/>
</dbReference>
<dbReference type="Pfam" id="PF03167">
    <property type="entry name" value="UDG"/>
    <property type="match status" value="1"/>
</dbReference>
<dbReference type="PANTHER" id="PTHR33693">
    <property type="entry name" value="TYPE-5 URACIL-DNA GLYCOSYLASE"/>
    <property type="match status" value="1"/>
</dbReference>
<reference evidence="9" key="2">
    <citation type="submission" date="2020-09" db="EMBL/GenBank/DDBJ databases">
        <authorList>
            <person name="Sun Q."/>
            <person name="Zhou Y."/>
        </authorList>
    </citation>
    <scope>NUCLEOTIDE SEQUENCE</scope>
    <source>
        <strain evidence="9">CGMCC 1.15082</strain>
    </source>
</reference>
<keyword evidence="4" id="KW-0378">Hydrolase</keyword>
<evidence type="ECO:0000313" key="9">
    <source>
        <dbReference type="EMBL" id="GGB07620.1"/>
    </source>
</evidence>
<keyword evidence="10" id="KW-1185">Reference proteome</keyword>
<keyword evidence="3" id="KW-0227">DNA damage</keyword>
<dbReference type="GO" id="GO:0046872">
    <property type="term" value="F:metal ion binding"/>
    <property type="evidence" value="ECO:0007669"/>
    <property type="project" value="UniProtKB-KW"/>
</dbReference>
<evidence type="ECO:0000256" key="3">
    <source>
        <dbReference type="ARBA" id="ARBA00022763"/>
    </source>
</evidence>
<evidence type="ECO:0000256" key="5">
    <source>
        <dbReference type="ARBA" id="ARBA00023004"/>
    </source>
</evidence>
<dbReference type="Gene3D" id="3.40.470.10">
    <property type="entry name" value="Uracil-DNA glycosylase-like domain"/>
    <property type="match status" value="1"/>
</dbReference>
<gene>
    <name evidence="9" type="ORF">GCM10011491_39610</name>
</gene>
<dbReference type="SUPFAM" id="SSF52141">
    <property type="entry name" value="Uracil-DNA glycosylase-like"/>
    <property type="match status" value="1"/>
</dbReference>
<evidence type="ECO:0000256" key="7">
    <source>
        <dbReference type="ARBA" id="ARBA00023204"/>
    </source>
</evidence>
<proteinExistence type="predicted"/>
<evidence type="ECO:0000256" key="1">
    <source>
        <dbReference type="ARBA" id="ARBA00022485"/>
    </source>
</evidence>
<evidence type="ECO:0000313" key="10">
    <source>
        <dbReference type="Proteomes" id="UP000646478"/>
    </source>
</evidence>
<accession>A0A916WKX4</accession>
<evidence type="ECO:0000256" key="2">
    <source>
        <dbReference type="ARBA" id="ARBA00022723"/>
    </source>
</evidence>
<dbReference type="GO" id="GO:0051539">
    <property type="term" value="F:4 iron, 4 sulfur cluster binding"/>
    <property type="evidence" value="ECO:0007669"/>
    <property type="project" value="UniProtKB-KW"/>
</dbReference>
<sequence>MAGKELDFVHPHLVVALGATAALALAGRATPIGRNRGPFDFGGRAGYITVHPSYLLRVPDETARHQAYTEFVADLERIRALARS</sequence>
<dbReference type="AlphaFoldDB" id="A0A916WKX4"/>
<feature type="domain" description="Uracil-DNA glycosylase-like" evidence="8">
    <location>
        <begin position="5"/>
        <end position="75"/>
    </location>
</feature>
<evidence type="ECO:0000259" key="8">
    <source>
        <dbReference type="Pfam" id="PF03167"/>
    </source>
</evidence>
<dbReference type="GO" id="GO:0097506">
    <property type="term" value="F:deaminated base DNA N-glycosylase activity"/>
    <property type="evidence" value="ECO:0007669"/>
    <property type="project" value="UniProtKB-ARBA"/>
</dbReference>
<dbReference type="PANTHER" id="PTHR33693:SF9">
    <property type="entry name" value="TYPE-4 URACIL-DNA GLYCOSYLASE"/>
    <property type="match status" value="1"/>
</dbReference>
<keyword evidence="2" id="KW-0479">Metal-binding</keyword>
<protein>
    <recommendedName>
        <fullName evidence="8">Uracil-DNA glycosylase-like domain-containing protein</fullName>
    </recommendedName>
</protein>
<organism evidence="9 10">
    <name type="scientific">Brucella endophytica</name>
    <dbReference type="NCBI Taxonomy" id="1963359"/>
    <lineage>
        <taxon>Bacteria</taxon>
        <taxon>Pseudomonadati</taxon>
        <taxon>Pseudomonadota</taxon>
        <taxon>Alphaproteobacteria</taxon>
        <taxon>Hyphomicrobiales</taxon>
        <taxon>Brucellaceae</taxon>
        <taxon>Brucella/Ochrobactrum group</taxon>
        <taxon>Brucella</taxon>
    </lineage>
</organism>
<dbReference type="InterPro" id="IPR036895">
    <property type="entry name" value="Uracil-DNA_glycosylase-like_sf"/>
</dbReference>
<evidence type="ECO:0000256" key="6">
    <source>
        <dbReference type="ARBA" id="ARBA00023014"/>
    </source>
</evidence>
<dbReference type="InterPro" id="IPR005122">
    <property type="entry name" value="Uracil-DNA_glycosylase-like"/>
</dbReference>
<dbReference type="InterPro" id="IPR051536">
    <property type="entry name" value="UDG_Type-4/5"/>
</dbReference>
<keyword evidence="6" id="KW-0411">Iron-sulfur</keyword>
<comment type="caution">
    <text evidence="9">The sequence shown here is derived from an EMBL/GenBank/DDBJ whole genome shotgun (WGS) entry which is preliminary data.</text>
</comment>